<gene>
    <name evidence="7" type="primary">g535</name>
    <name evidence="7" type="ORF">VP750_LOCUS468</name>
</gene>
<dbReference type="Proteomes" id="UP001497392">
    <property type="component" value="Unassembled WGS sequence"/>
</dbReference>
<evidence type="ECO:0000313" key="8">
    <source>
        <dbReference type="Proteomes" id="UP001497392"/>
    </source>
</evidence>
<evidence type="ECO:0000256" key="4">
    <source>
        <dbReference type="ARBA" id="ARBA00022989"/>
    </source>
</evidence>
<dbReference type="InterPro" id="IPR003377">
    <property type="entry name" value="Cornichon"/>
</dbReference>
<dbReference type="Pfam" id="PF03311">
    <property type="entry name" value="Cornichon"/>
    <property type="match status" value="1"/>
</dbReference>
<feature type="transmembrane region" description="Helical" evidence="6">
    <location>
        <begin position="89"/>
        <end position="107"/>
    </location>
</feature>
<dbReference type="SMART" id="SM01398">
    <property type="entry name" value="Cornichon"/>
    <property type="match status" value="1"/>
</dbReference>
<keyword evidence="4 6" id="KW-1133">Transmembrane helix</keyword>
<dbReference type="EMBL" id="CAXHTA020000001">
    <property type="protein sequence ID" value="CAL5218809.1"/>
    <property type="molecule type" value="Genomic_DNA"/>
</dbReference>
<protein>
    <submittedName>
        <fullName evidence="7">G535 protein</fullName>
    </submittedName>
</protein>
<keyword evidence="3 6" id="KW-0812">Transmembrane</keyword>
<organism evidence="7 8">
    <name type="scientific">Coccomyxa viridis</name>
    <dbReference type="NCBI Taxonomy" id="1274662"/>
    <lineage>
        <taxon>Eukaryota</taxon>
        <taxon>Viridiplantae</taxon>
        <taxon>Chlorophyta</taxon>
        <taxon>core chlorophytes</taxon>
        <taxon>Trebouxiophyceae</taxon>
        <taxon>Trebouxiophyceae incertae sedis</taxon>
        <taxon>Coccomyxaceae</taxon>
        <taxon>Coccomyxa</taxon>
    </lineage>
</organism>
<sequence length="153" mass="17668">MYILITLSDLEADYLNPHDSSVIVNYWLVPEYLGQGVITLVLLLTGKWVAGLLSLGLTAYHIRAYMQKEHVVDVTEVFRQIPRQKMIRIVKLVIYLVSFVYFIFRTLQQPCDNTLGPALQHGLRTILSLVNYFDAAYPILDRHGWQEPHVHTD</sequence>
<evidence type="ECO:0000256" key="5">
    <source>
        <dbReference type="ARBA" id="ARBA00023136"/>
    </source>
</evidence>
<evidence type="ECO:0000256" key="2">
    <source>
        <dbReference type="ARBA" id="ARBA00010095"/>
    </source>
</evidence>
<comment type="similarity">
    <text evidence="2">Belongs to the cornichon family.</text>
</comment>
<feature type="transmembrane region" description="Helical" evidence="6">
    <location>
        <begin position="37"/>
        <end position="60"/>
    </location>
</feature>
<dbReference type="PANTHER" id="PTHR12290">
    <property type="entry name" value="CORNICHON-RELATED"/>
    <property type="match status" value="1"/>
</dbReference>
<evidence type="ECO:0000256" key="6">
    <source>
        <dbReference type="SAM" id="Phobius"/>
    </source>
</evidence>
<comment type="subcellular location">
    <subcellularLocation>
        <location evidence="1">Membrane</location>
        <topology evidence="1">Multi-pass membrane protein</topology>
    </subcellularLocation>
</comment>
<name>A0ABP1FJY3_9CHLO</name>
<reference evidence="7 8" key="1">
    <citation type="submission" date="2024-06" db="EMBL/GenBank/DDBJ databases">
        <authorList>
            <person name="Kraege A."/>
            <person name="Thomma B."/>
        </authorList>
    </citation>
    <scope>NUCLEOTIDE SEQUENCE [LARGE SCALE GENOMIC DNA]</scope>
</reference>
<evidence type="ECO:0000256" key="1">
    <source>
        <dbReference type="ARBA" id="ARBA00004141"/>
    </source>
</evidence>
<keyword evidence="5 6" id="KW-0472">Membrane</keyword>
<accession>A0ABP1FJY3</accession>
<proteinExistence type="inferred from homology"/>
<evidence type="ECO:0000256" key="3">
    <source>
        <dbReference type="ARBA" id="ARBA00022692"/>
    </source>
</evidence>
<keyword evidence="8" id="KW-1185">Reference proteome</keyword>
<comment type="caution">
    <text evidence="7">The sequence shown here is derived from an EMBL/GenBank/DDBJ whole genome shotgun (WGS) entry which is preliminary data.</text>
</comment>
<evidence type="ECO:0000313" key="7">
    <source>
        <dbReference type="EMBL" id="CAL5218809.1"/>
    </source>
</evidence>